<evidence type="ECO:0008006" key="2">
    <source>
        <dbReference type="Google" id="ProtNLM"/>
    </source>
</evidence>
<sequence length="102" mass="10498">MMCADFRPNAPLAIVAGFALAATFSALPAHAEATNHCASYGADYVAVAGSNGCVKIGRHVRVDMAPAPAAAPMGYAALQDGVRHASDLQPMAPFGLNDLFPR</sequence>
<dbReference type="EMBL" id="OY288114">
    <property type="protein sequence ID" value="CAJ0871223.1"/>
    <property type="molecule type" value="Genomic_DNA"/>
</dbReference>
<reference evidence="1" key="1">
    <citation type="submission" date="2023-07" db="EMBL/GenBank/DDBJ databases">
        <authorList>
            <person name="Pelsma A.J. K."/>
        </authorList>
    </citation>
    <scope>NUCLEOTIDE SEQUENCE</scope>
</reference>
<gene>
    <name evidence="1" type="ORF">AMST5_02303</name>
</gene>
<proteinExistence type="predicted"/>
<protein>
    <recommendedName>
        <fullName evidence="2">Porin</fullName>
    </recommendedName>
</protein>
<name>A0AA48LZS1_9ZZZZ</name>
<accession>A0AA48LZS1</accession>
<evidence type="ECO:0000313" key="1">
    <source>
        <dbReference type="EMBL" id="CAJ0871223.1"/>
    </source>
</evidence>
<dbReference type="AlphaFoldDB" id="A0AA48LZS1"/>
<organism evidence="1">
    <name type="scientific">freshwater sediment metagenome</name>
    <dbReference type="NCBI Taxonomy" id="556182"/>
    <lineage>
        <taxon>unclassified sequences</taxon>
        <taxon>metagenomes</taxon>
        <taxon>ecological metagenomes</taxon>
    </lineage>
</organism>